<dbReference type="GO" id="GO:0046983">
    <property type="term" value="F:protein dimerization activity"/>
    <property type="evidence" value="ECO:0007669"/>
    <property type="project" value="InterPro"/>
</dbReference>
<feature type="domain" description="Anoctamin dimerisation" evidence="2">
    <location>
        <begin position="59"/>
        <end position="311"/>
    </location>
</feature>
<dbReference type="InterPro" id="IPR007632">
    <property type="entry name" value="Anoctamin"/>
</dbReference>
<feature type="non-terminal residue" evidence="4">
    <location>
        <position position="311"/>
    </location>
</feature>
<dbReference type="GO" id="GO:0005229">
    <property type="term" value="F:intracellularly calcium-gated chloride channel activity"/>
    <property type="evidence" value="ECO:0007669"/>
    <property type="project" value="TreeGrafter"/>
</dbReference>
<dbReference type="AlphaFoldDB" id="A0A6P6C407"/>
<dbReference type="OrthoDB" id="296386at2759"/>
<dbReference type="KEGG" id="pvp:111734107"/>
<sequence length="311" mass="34957">MGHAGLRPPRDNVAGTLAARGQDVQLRDLSPLCLPVSPSPLLLNSLSVDPDAECKYGLYFTDGKRKVDYVLVYHHKRPSGNRTLARRVQPSDATLAARSVKQDQPLPGRGRPVGADEPEPPTDLHEDKQSRREEYEGNLLEAGLELEHDLDTKIHGVGFVKIHAPWNVLCREAEFLKLKMPTKKLYHIHETRGLLKKINSVLQKITDPIQPKVAEHRPQTTKRLSYPFSREKQHLFDLTDKDSFFDSKTRSTIVYEILKRTTCAKAKHSMGRAEGTQKDSALLSKRRKCGKYGITSLLANGVYAAAYPLHD</sequence>
<dbReference type="GeneID" id="111734107"/>
<proteinExistence type="predicted"/>
<accession>A0A6P6C407</accession>
<protein>
    <submittedName>
        <fullName evidence="4">Anoctamin-1-like</fullName>
    </submittedName>
</protein>
<keyword evidence="3" id="KW-1185">Reference proteome</keyword>
<dbReference type="Pfam" id="PF16178">
    <property type="entry name" value="Anoct_dimer"/>
    <property type="match status" value="1"/>
</dbReference>
<dbReference type="InterPro" id="IPR032394">
    <property type="entry name" value="Anoct_dimer"/>
</dbReference>
<organism evidence="3 4">
    <name type="scientific">Pteropus vampyrus</name>
    <name type="common">Large flying fox</name>
    <dbReference type="NCBI Taxonomy" id="132908"/>
    <lineage>
        <taxon>Eukaryota</taxon>
        <taxon>Metazoa</taxon>
        <taxon>Chordata</taxon>
        <taxon>Craniata</taxon>
        <taxon>Vertebrata</taxon>
        <taxon>Euteleostomi</taxon>
        <taxon>Mammalia</taxon>
        <taxon>Eutheria</taxon>
        <taxon>Laurasiatheria</taxon>
        <taxon>Chiroptera</taxon>
        <taxon>Yinpterochiroptera</taxon>
        <taxon>Pteropodoidea</taxon>
        <taxon>Pteropodidae</taxon>
        <taxon>Pteropodinae</taxon>
        <taxon>Pteropus</taxon>
    </lineage>
</organism>
<evidence type="ECO:0000256" key="1">
    <source>
        <dbReference type="SAM" id="MobiDB-lite"/>
    </source>
</evidence>
<dbReference type="GO" id="GO:0005886">
    <property type="term" value="C:plasma membrane"/>
    <property type="evidence" value="ECO:0007669"/>
    <property type="project" value="TreeGrafter"/>
</dbReference>
<reference evidence="4" key="1">
    <citation type="submission" date="2025-08" db="UniProtKB">
        <authorList>
            <consortium name="RefSeq"/>
        </authorList>
    </citation>
    <scope>IDENTIFICATION</scope>
    <source>
        <tissue evidence="4">Kidney</tissue>
    </source>
</reference>
<dbReference type="Proteomes" id="UP000515202">
    <property type="component" value="Unplaced"/>
</dbReference>
<evidence type="ECO:0000259" key="2">
    <source>
        <dbReference type="Pfam" id="PF16178"/>
    </source>
</evidence>
<dbReference type="PANTHER" id="PTHR12308">
    <property type="entry name" value="ANOCTAMIN"/>
    <property type="match status" value="1"/>
</dbReference>
<dbReference type="RefSeq" id="XP_023382047.1">
    <property type="nucleotide sequence ID" value="XM_023526279.1"/>
</dbReference>
<gene>
    <name evidence="4" type="primary">LOC111734107</name>
</gene>
<evidence type="ECO:0000313" key="4">
    <source>
        <dbReference type="RefSeq" id="XP_023382047.1"/>
    </source>
</evidence>
<name>A0A6P6C407_PTEVA</name>
<feature type="compositionally biased region" description="Basic and acidic residues" evidence="1">
    <location>
        <begin position="122"/>
        <end position="135"/>
    </location>
</feature>
<feature type="region of interest" description="Disordered" evidence="1">
    <location>
        <begin position="86"/>
        <end position="135"/>
    </location>
</feature>
<evidence type="ECO:0000313" key="3">
    <source>
        <dbReference type="Proteomes" id="UP000515202"/>
    </source>
</evidence>
<dbReference type="PANTHER" id="PTHR12308:SF13">
    <property type="entry name" value="ANOCTAMIN-1"/>
    <property type="match status" value="1"/>
</dbReference>